<keyword evidence="2" id="KW-1185">Reference proteome</keyword>
<accession>A0A183N2J4</accession>
<proteinExistence type="predicted"/>
<dbReference type="EMBL" id="UZAI01019208">
    <property type="protein sequence ID" value="VDP43604.1"/>
    <property type="molecule type" value="Genomic_DNA"/>
</dbReference>
<reference evidence="1 2" key="1">
    <citation type="submission" date="2018-11" db="EMBL/GenBank/DDBJ databases">
        <authorList>
            <consortium name="Pathogen Informatics"/>
        </authorList>
    </citation>
    <scope>NUCLEOTIDE SEQUENCE [LARGE SCALE GENOMIC DNA]</scope>
    <source>
        <strain evidence="1 2">Zambia</strain>
    </source>
</reference>
<protein>
    <submittedName>
        <fullName evidence="1">Uncharacterized protein</fullName>
    </submittedName>
</protein>
<evidence type="ECO:0000313" key="1">
    <source>
        <dbReference type="EMBL" id="VDP43604.1"/>
    </source>
</evidence>
<evidence type="ECO:0000313" key="2">
    <source>
        <dbReference type="Proteomes" id="UP000277204"/>
    </source>
</evidence>
<dbReference type="Proteomes" id="UP000277204">
    <property type="component" value="Unassembled WGS sequence"/>
</dbReference>
<sequence length="77" mass="8749">MDVQHSSIRINISLLDEVQSNQRNAYGTIESPDKPQLIMFGNESTDKTPIIQCINWNADSQCASCLDYQFLNFHENG</sequence>
<name>A0A183N2J4_9TREM</name>
<dbReference type="AlphaFoldDB" id="A0A183N2J4"/>
<organism evidence="1 2">
    <name type="scientific">Schistosoma margrebowiei</name>
    <dbReference type="NCBI Taxonomy" id="48269"/>
    <lineage>
        <taxon>Eukaryota</taxon>
        <taxon>Metazoa</taxon>
        <taxon>Spiralia</taxon>
        <taxon>Lophotrochozoa</taxon>
        <taxon>Platyhelminthes</taxon>
        <taxon>Trematoda</taxon>
        <taxon>Digenea</taxon>
        <taxon>Strigeidida</taxon>
        <taxon>Schistosomatoidea</taxon>
        <taxon>Schistosomatidae</taxon>
        <taxon>Schistosoma</taxon>
    </lineage>
</organism>
<gene>
    <name evidence="1" type="ORF">SMRZ_LOCUS22519</name>
</gene>